<proteinExistence type="predicted"/>
<name>A0A195AXV7_9HYME</name>
<organism evidence="1 2">
    <name type="scientific">Atta colombica</name>
    <dbReference type="NCBI Taxonomy" id="520822"/>
    <lineage>
        <taxon>Eukaryota</taxon>
        <taxon>Metazoa</taxon>
        <taxon>Ecdysozoa</taxon>
        <taxon>Arthropoda</taxon>
        <taxon>Hexapoda</taxon>
        <taxon>Insecta</taxon>
        <taxon>Pterygota</taxon>
        <taxon>Neoptera</taxon>
        <taxon>Endopterygota</taxon>
        <taxon>Hymenoptera</taxon>
        <taxon>Apocrita</taxon>
        <taxon>Aculeata</taxon>
        <taxon>Formicoidea</taxon>
        <taxon>Formicidae</taxon>
        <taxon>Myrmicinae</taxon>
        <taxon>Atta</taxon>
    </lineage>
</organism>
<dbReference type="EMBL" id="KQ976711">
    <property type="protein sequence ID" value="KYM77036.1"/>
    <property type="molecule type" value="Genomic_DNA"/>
</dbReference>
<dbReference type="AlphaFoldDB" id="A0A195AXV7"/>
<protein>
    <submittedName>
        <fullName evidence="1">Uncharacterized protein</fullName>
    </submittedName>
</protein>
<evidence type="ECO:0000313" key="2">
    <source>
        <dbReference type="Proteomes" id="UP000078540"/>
    </source>
</evidence>
<reference evidence="1 2" key="1">
    <citation type="submission" date="2015-09" db="EMBL/GenBank/DDBJ databases">
        <title>Atta colombica WGS genome.</title>
        <authorList>
            <person name="Nygaard S."/>
            <person name="Hu H."/>
            <person name="Boomsma J."/>
            <person name="Zhang G."/>
        </authorList>
    </citation>
    <scope>NUCLEOTIDE SEQUENCE [LARGE SCALE GENOMIC DNA]</scope>
    <source>
        <strain evidence="1">Treedump-2</strain>
        <tissue evidence="1">Whole body</tissue>
    </source>
</reference>
<gene>
    <name evidence="1" type="ORF">ALC53_12572</name>
</gene>
<sequence length="119" mass="13571">MNGSRFSIHSIRLFIPRSQIRKDFIIYEHHSPERYDNKRVIVQTHIKAIMDLPTITKENAISSLTGNELPSLKQLLDFIVQLYQVLEASTRASTSVKKVEAKSQPNVKRLPCAATVKPK</sequence>
<accession>A0A195AXV7</accession>
<evidence type="ECO:0000313" key="1">
    <source>
        <dbReference type="EMBL" id="KYM77036.1"/>
    </source>
</evidence>
<dbReference type="Proteomes" id="UP000078540">
    <property type="component" value="Unassembled WGS sequence"/>
</dbReference>
<keyword evidence="2" id="KW-1185">Reference proteome</keyword>